<dbReference type="InterPro" id="IPR002182">
    <property type="entry name" value="NB-ARC"/>
</dbReference>
<feature type="compositionally biased region" description="Basic and acidic residues" evidence="1">
    <location>
        <begin position="148"/>
        <end position="161"/>
    </location>
</feature>
<dbReference type="Pfam" id="PF13374">
    <property type="entry name" value="TPR_10"/>
    <property type="match status" value="1"/>
</dbReference>
<dbReference type="InterPro" id="IPR053137">
    <property type="entry name" value="NLR-like"/>
</dbReference>
<dbReference type="InterPro" id="IPR027417">
    <property type="entry name" value="P-loop_NTPase"/>
</dbReference>
<evidence type="ECO:0000313" key="4">
    <source>
        <dbReference type="Proteomes" id="UP001183809"/>
    </source>
</evidence>
<dbReference type="Gene3D" id="1.25.40.10">
    <property type="entry name" value="Tetratricopeptide repeat domain"/>
    <property type="match status" value="3"/>
</dbReference>
<keyword evidence="4" id="KW-1185">Reference proteome</keyword>
<dbReference type="PANTHER" id="PTHR46082:SF6">
    <property type="entry name" value="AAA+ ATPASE DOMAIN-CONTAINING PROTEIN-RELATED"/>
    <property type="match status" value="1"/>
</dbReference>
<dbReference type="Proteomes" id="UP001183809">
    <property type="component" value="Unassembled WGS sequence"/>
</dbReference>
<gene>
    <name evidence="3" type="primary">fxsT</name>
    <name evidence="3" type="ORF">RM764_06385</name>
</gene>
<feature type="region of interest" description="Disordered" evidence="1">
    <location>
        <begin position="142"/>
        <end position="169"/>
    </location>
</feature>
<dbReference type="EMBL" id="JAVREY010000005">
    <property type="protein sequence ID" value="MDT0462637.1"/>
    <property type="molecule type" value="Genomic_DNA"/>
</dbReference>
<feature type="domain" description="NB-ARC" evidence="2">
    <location>
        <begin position="176"/>
        <end position="300"/>
    </location>
</feature>
<dbReference type="Pfam" id="PF13424">
    <property type="entry name" value="TPR_12"/>
    <property type="match status" value="3"/>
</dbReference>
<name>A0ABU2TNY1_9ACTN</name>
<evidence type="ECO:0000313" key="3">
    <source>
        <dbReference type="EMBL" id="MDT0462637.1"/>
    </source>
</evidence>
<comment type="caution">
    <text evidence="3">The sequence shown here is derived from an EMBL/GenBank/DDBJ whole genome shotgun (WGS) entry which is preliminary data.</text>
</comment>
<dbReference type="PANTHER" id="PTHR46082">
    <property type="entry name" value="ATP/GTP-BINDING PROTEIN-RELATED"/>
    <property type="match status" value="1"/>
</dbReference>
<accession>A0ABU2TNY1</accession>
<dbReference type="SUPFAM" id="SSF52540">
    <property type="entry name" value="P-loop containing nucleoside triphosphate hydrolases"/>
    <property type="match status" value="1"/>
</dbReference>
<organism evidence="3 4">
    <name type="scientific">Streptomyces gibsoniae</name>
    <dbReference type="NCBI Taxonomy" id="3075529"/>
    <lineage>
        <taxon>Bacteria</taxon>
        <taxon>Bacillati</taxon>
        <taxon>Actinomycetota</taxon>
        <taxon>Actinomycetes</taxon>
        <taxon>Kitasatosporales</taxon>
        <taxon>Streptomycetaceae</taxon>
        <taxon>Streptomyces</taxon>
    </lineage>
</organism>
<evidence type="ECO:0000256" key="1">
    <source>
        <dbReference type="SAM" id="MobiDB-lite"/>
    </source>
</evidence>
<reference evidence="4" key="1">
    <citation type="submission" date="2023-07" db="EMBL/GenBank/DDBJ databases">
        <title>30 novel species of actinomycetes from the DSMZ collection.</title>
        <authorList>
            <person name="Nouioui I."/>
        </authorList>
    </citation>
    <scope>NUCLEOTIDE SEQUENCE [LARGE SCALE GENOMIC DNA]</scope>
    <source>
        <strain evidence="4">DSM 41699</strain>
    </source>
</reference>
<dbReference type="RefSeq" id="WP_311692801.1">
    <property type="nucleotide sequence ID" value="NZ_JAVREY010000005.1"/>
</dbReference>
<protein>
    <submittedName>
        <fullName evidence="3">FxSxx-COOH system tetratricopeptide repeat protein</fullName>
    </submittedName>
</protein>
<dbReference type="Gene3D" id="3.40.50.300">
    <property type="entry name" value="P-loop containing nucleotide triphosphate hydrolases"/>
    <property type="match status" value="1"/>
</dbReference>
<sequence length="989" mass="109706">MPSASPEHVTIVYAGQSWSWATWIEHRLAHAGAVPEAVRWDPLHTAPEPERLTGLLAAPGKLLLLIDDWFVRFDEARRLAWADVLAEIMPREGHRIVAASITAATLPPAAERLGRVLPLRGLDAERAAEVLVDALEVASPSGGPVSLDRARGPRFPEDRPGIDNAPRHHRDFTGRERVLERIHQEFTEGGEGTRIALRGPGGIGKTQTAAEYVHRYKGEYDIVWWVNASVRNRAREEFARLADKLGAEPDTGDALRGRIEAAKRALGDRIRWLVVLDGAEDPEDLGTVLPDGPGHLLVTTPRKEWHRWVGQVVDLPPFDREESVDFACRRSRRLTRDSADRLAAAVEDHPLLLDQTAAWVELNETADIDTYITRIQEGDPHAVPVVSSEEYRKEFQAAWAQTVNTLREKHPNAYELLSLFAFFSPDVIPLGLVQSARVGDLPPHLVSLVTEPSSWNTALRVLSEATSMRLEYEQGPMDIQTVGTLRMHRLFHRFVRGHLGPEEARLSAETARRVLVAADPRRPGDRTNWSRYAEVIPHLEPTGALHSADPDVRTVVLNCIEYLRIRGEAKEGRRLCGAAVASWSAVSGDTDPAVLVAVHQLANMERRLGRYREAERIARDVLRRVTADPGRSSVQVLRAKNGLGGALLALGRYEDARLLYEDAAAQAAADLGEQEVPRTLDIRGNLALALRLLGRYEEALALQRSVLEAYIALGGGRHSSTLLAGLNTAWTLRLLGRYGDALAIQELNHRLHREVLGRDHAQTLLAQHNLALCLRRDGAHLRARGLMREARDRSLRRHGPRETLRLTTDYAMLLREIGEFEEARELAESALKGFTDLFGDGHPYIAGALDNCALVQGDQGDLAGARQRAERARAGMERALGTAHVWSVGCAMNTATALARTGELERAVALGRDALGRARTAVGDTHVLTLNLAAGLAQDLAATGLHDEAETVRVDAVRRLTENFFEEHRQVRYMLEGRRPYWDFEPQMM</sequence>
<dbReference type="Pfam" id="PF00931">
    <property type="entry name" value="NB-ARC"/>
    <property type="match status" value="1"/>
</dbReference>
<dbReference type="InterPro" id="IPR011990">
    <property type="entry name" value="TPR-like_helical_dom_sf"/>
</dbReference>
<dbReference type="NCBIfam" id="NF040586">
    <property type="entry name" value="FxSxx_TPR"/>
    <property type="match status" value="1"/>
</dbReference>
<dbReference type="SUPFAM" id="SSF48452">
    <property type="entry name" value="TPR-like"/>
    <property type="match status" value="4"/>
</dbReference>
<evidence type="ECO:0000259" key="2">
    <source>
        <dbReference type="Pfam" id="PF00931"/>
    </source>
</evidence>
<proteinExistence type="predicted"/>